<feature type="transmembrane region" description="Helical" evidence="6">
    <location>
        <begin position="330"/>
        <end position="351"/>
    </location>
</feature>
<dbReference type="RefSeq" id="WP_025082928.1">
    <property type="nucleotide sequence ID" value="NZ_CBCPIL010000016.1"/>
</dbReference>
<evidence type="ECO:0000256" key="4">
    <source>
        <dbReference type="ARBA" id="ARBA00022989"/>
    </source>
</evidence>
<dbReference type="PANTHER" id="PTHR31645">
    <property type="entry name" value="OLIGOPEPTIDE TRANSPORTER YGL114W-RELATED"/>
    <property type="match status" value="1"/>
</dbReference>
<dbReference type="InterPro" id="IPR045035">
    <property type="entry name" value="YSL-like"/>
</dbReference>
<name>A0A2N9DT78_9LACO</name>
<feature type="transmembrane region" description="Helical" evidence="6">
    <location>
        <begin position="218"/>
        <end position="239"/>
    </location>
</feature>
<feature type="transmembrane region" description="Helical" evidence="6">
    <location>
        <begin position="611"/>
        <end position="632"/>
    </location>
</feature>
<proteinExistence type="predicted"/>
<organism evidence="7 8">
    <name type="scientific">Latilactobacillus fuchuensis</name>
    <dbReference type="NCBI Taxonomy" id="164393"/>
    <lineage>
        <taxon>Bacteria</taxon>
        <taxon>Bacillati</taxon>
        <taxon>Bacillota</taxon>
        <taxon>Bacilli</taxon>
        <taxon>Lactobacillales</taxon>
        <taxon>Lactobacillaceae</taxon>
        <taxon>Latilactobacillus</taxon>
    </lineage>
</organism>
<protein>
    <submittedName>
        <fullName evidence="7">Oligopeptide transporter</fullName>
    </submittedName>
</protein>
<reference evidence="7" key="1">
    <citation type="submission" date="2018-01" db="EMBL/GenBank/DDBJ databases">
        <authorList>
            <person name="Chaillou S."/>
        </authorList>
    </citation>
    <scope>NUCLEOTIDE SEQUENCE [LARGE SCALE GENOMIC DNA]</scope>
    <source>
        <strain evidence="7">MFPC41A2801</strain>
    </source>
</reference>
<feature type="transmembrane region" description="Helical" evidence="6">
    <location>
        <begin position="415"/>
        <end position="434"/>
    </location>
</feature>
<evidence type="ECO:0000256" key="6">
    <source>
        <dbReference type="SAM" id="Phobius"/>
    </source>
</evidence>
<comment type="caution">
    <text evidence="7">The sequence shown here is derived from an EMBL/GenBank/DDBJ whole genome shotgun (WGS) entry which is preliminary data.</text>
</comment>
<dbReference type="GO" id="GO:0016020">
    <property type="term" value="C:membrane"/>
    <property type="evidence" value="ECO:0007669"/>
    <property type="project" value="UniProtKB-SubCell"/>
</dbReference>
<evidence type="ECO:0000313" key="7">
    <source>
        <dbReference type="EMBL" id="SPC36671.1"/>
    </source>
</evidence>
<dbReference type="Pfam" id="PF03169">
    <property type="entry name" value="OPT"/>
    <property type="match status" value="1"/>
</dbReference>
<feature type="transmembrane region" description="Helical" evidence="6">
    <location>
        <begin position="575"/>
        <end position="599"/>
    </location>
</feature>
<evidence type="ECO:0000256" key="1">
    <source>
        <dbReference type="ARBA" id="ARBA00004141"/>
    </source>
</evidence>
<dbReference type="GO" id="GO:0035673">
    <property type="term" value="F:oligopeptide transmembrane transporter activity"/>
    <property type="evidence" value="ECO:0007669"/>
    <property type="project" value="InterPro"/>
</dbReference>
<feature type="transmembrane region" description="Helical" evidence="6">
    <location>
        <begin position="57"/>
        <end position="78"/>
    </location>
</feature>
<feature type="transmembrane region" description="Helical" evidence="6">
    <location>
        <begin position="357"/>
        <end position="378"/>
    </location>
</feature>
<feature type="transmembrane region" description="Helical" evidence="6">
    <location>
        <begin position="123"/>
        <end position="145"/>
    </location>
</feature>
<gene>
    <name evidence="7" type="ORF">LFUMFP_110015</name>
</gene>
<feature type="transmembrane region" description="Helical" evidence="6">
    <location>
        <begin position="286"/>
        <end position="310"/>
    </location>
</feature>
<dbReference type="EMBL" id="OGVC01000003">
    <property type="protein sequence ID" value="SPC36671.1"/>
    <property type="molecule type" value="Genomic_DNA"/>
</dbReference>
<dbReference type="Proteomes" id="UP000238739">
    <property type="component" value="Unassembled WGS sequence"/>
</dbReference>
<feature type="transmembrane region" description="Helical" evidence="6">
    <location>
        <begin position="99"/>
        <end position="117"/>
    </location>
</feature>
<feature type="transmembrane region" description="Helical" evidence="6">
    <location>
        <begin position="531"/>
        <end position="555"/>
    </location>
</feature>
<keyword evidence="5 6" id="KW-0472">Membrane</keyword>
<comment type="subcellular location">
    <subcellularLocation>
        <location evidence="1">Membrane</location>
        <topology evidence="1">Multi-pass membrane protein</topology>
    </subcellularLocation>
</comment>
<keyword evidence="3 6" id="KW-0812">Transmembrane</keyword>
<evidence type="ECO:0000256" key="3">
    <source>
        <dbReference type="ARBA" id="ARBA00022692"/>
    </source>
</evidence>
<feature type="transmembrane region" description="Helical" evidence="6">
    <location>
        <begin position="454"/>
        <end position="474"/>
    </location>
</feature>
<sequence length="645" mass="66498">MAKKLSKSAYGGVPGNQYVPYVSTGNKKVGNTAILIMGSILAIIFAASTAYSGMKAGLTVAAGIPGSIIGSGLVGAFAKSKGILGKNIMQGMSSGGESIASGMIYVLPAIILIGGHINFIQGVIVGILAILFAIGTASLVHNYLIVEEHGRLVYPEAMAISEALVASDTGGDSLKYMGIGFGIGGVITMLTTSVFGVVNNMVSYVGSSFYKWKLDVEVNPLLAGIGFIVGLEVSLTMFAGALLSNFAIAPLIGYFTDMAGNGAHVWNNASLAVNQMSVNDLASSYVKYIGAGMMLCGGLIGAIKLIPTIVTSIKKTISAKNSTGEDKNTLGMISIVAGAVGIFIAGIFVAHNFAMGIVGALLAVILSLLFVIVSARIAGTIGCSNLPVSGMTIASLVIMTVVFVLFGWTDNQHTEILLMFGTFVVTAIATGGGYMQSQKVTYVIGGSKSEMMKYFMISAIIGVFVVIGTITILAPQFVSDSGTPAFGLPQANLIATLTSGIMSGKLPWIMIIVGVVMALVLFFLELPIMTVAIGFYLPISTTSIILIGALIKVFIEKATTNEDIKNNRVQSGVSLSSGLIAGGSIIGLIGIILHVTGVLKDRTINGFANGNGMALILLVVLVVSIAAPLMMIKTGGSSEDGTSED</sequence>
<keyword evidence="4 6" id="KW-1133">Transmembrane helix</keyword>
<dbReference type="PANTHER" id="PTHR31645:SF0">
    <property type="entry name" value="OLIGOPEPTIDE TRANSPORTER YGL114W-RELATED"/>
    <property type="match status" value="1"/>
</dbReference>
<feature type="transmembrane region" description="Helical" evidence="6">
    <location>
        <begin position="176"/>
        <end position="198"/>
    </location>
</feature>
<dbReference type="AlphaFoldDB" id="A0A2N9DT78"/>
<evidence type="ECO:0000256" key="2">
    <source>
        <dbReference type="ARBA" id="ARBA00022448"/>
    </source>
</evidence>
<keyword evidence="8" id="KW-1185">Reference proteome</keyword>
<feature type="transmembrane region" description="Helical" evidence="6">
    <location>
        <begin position="33"/>
        <end position="51"/>
    </location>
</feature>
<keyword evidence="2" id="KW-0813">Transport</keyword>
<feature type="transmembrane region" description="Helical" evidence="6">
    <location>
        <begin position="506"/>
        <end position="524"/>
    </location>
</feature>
<feature type="transmembrane region" description="Helical" evidence="6">
    <location>
        <begin position="390"/>
        <end position="409"/>
    </location>
</feature>
<accession>A0A2N9DT78</accession>
<evidence type="ECO:0000256" key="5">
    <source>
        <dbReference type="ARBA" id="ARBA00023136"/>
    </source>
</evidence>
<evidence type="ECO:0000313" key="8">
    <source>
        <dbReference type="Proteomes" id="UP000238739"/>
    </source>
</evidence>
<dbReference type="InterPro" id="IPR004813">
    <property type="entry name" value="OPT"/>
</dbReference>